<name>A0ABW6T164_9ACTN</name>
<evidence type="ECO:0000256" key="1">
    <source>
        <dbReference type="SAM" id="MobiDB-lite"/>
    </source>
</evidence>
<dbReference type="Proteomes" id="UP001602013">
    <property type="component" value="Unassembled WGS sequence"/>
</dbReference>
<feature type="transmembrane region" description="Helical" evidence="2">
    <location>
        <begin position="32"/>
        <end position="49"/>
    </location>
</feature>
<evidence type="ECO:0000256" key="2">
    <source>
        <dbReference type="SAM" id="Phobius"/>
    </source>
</evidence>
<sequence>MISHPATWRLGTCSGAEGLYGRAYGFERMMDNLGAIAGPLLALGLVAAVGVQWAIGLSVIPGLLAAAAIIYAIAHAPKAEQRQARQAPGPAAGRDRRTARGVGGRIVRPGQG</sequence>
<keyword evidence="2" id="KW-1133">Transmembrane helix</keyword>
<dbReference type="EMBL" id="JBIASD010000038">
    <property type="protein sequence ID" value="MFF3671011.1"/>
    <property type="molecule type" value="Genomic_DNA"/>
</dbReference>
<dbReference type="Pfam" id="PF07690">
    <property type="entry name" value="MFS_1"/>
    <property type="match status" value="1"/>
</dbReference>
<dbReference type="Gene3D" id="1.20.1250.20">
    <property type="entry name" value="MFS general substrate transporter like domains"/>
    <property type="match status" value="1"/>
</dbReference>
<evidence type="ECO:0000313" key="3">
    <source>
        <dbReference type="EMBL" id="MFF3671011.1"/>
    </source>
</evidence>
<reference evidence="3 4" key="1">
    <citation type="submission" date="2024-10" db="EMBL/GenBank/DDBJ databases">
        <title>The Natural Products Discovery Center: Release of the First 8490 Sequenced Strains for Exploring Actinobacteria Biosynthetic Diversity.</title>
        <authorList>
            <person name="Kalkreuter E."/>
            <person name="Kautsar S.A."/>
            <person name="Yang D."/>
            <person name="Bader C.D."/>
            <person name="Teijaro C.N."/>
            <person name="Fluegel L."/>
            <person name="Davis C.M."/>
            <person name="Simpson J.R."/>
            <person name="Lauterbach L."/>
            <person name="Steele A.D."/>
            <person name="Gui C."/>
            <person name="Meng S."/>
            <person name="Li G."/>
            <person name="Viehrig K."/>
            <person name="Ye F."/>
            <person name="Su P."/>
            <person name="Kiefer A.F."/>
            <person name="Nichols A."/>
            <person name="Cepeda A.J."/>
            <person name="Yan W."/>
            <person name="Fan B."/>
            <person name="Jiang Y."/>
            <person name="Adhikari A."/>
            <person name="Zheng C.-J."/>
            <person name="Schuster L."/>
            <person name="Cowan T.M."/>
            <person name="Smanski M.J."/>
            <person name="Chevrette M.G."/>
            <person name="De Carvalho L.P.S."/>
            <person name="Shen B."/>
        </authorList>
    </citation>
    <scope>NUCLEOTIDE SEQUENCE [LARGE SCALE GENOMIC DNA]</scope>
    <source>
        <strain evidence="3 4">NPDC002173</strain>
    </source>
</reference>
<evidence type="ECO:0000313" key="4">
    <source>
        <dbReference type="Proteomes" id="UP001602013"/>
    </source>
</evidence>
<feature type="region of interest" description="Disordered" evidence="1">
    <location>
        <begin position="80"/>
        <end position="112"/>
    </location>
</feature>
<dbReference type="SUPFAM" id="SSF103473">
    <property type="entry name" value="MFS general substrate transporter"/>
    <property type="match status" value="1"/>
</dbReference>
<keyword evidence="2" id="KW-0472">Membrane</keyword>
<keyword evidence="2" id="KW-0812">Transmembrane</keyword>
<proteinExistence type="predicted"/>
<gene>
    <name evidence="3" type="ORF">ACFYXI_36040</name>
</gene>
<comment type="caution">
    <text evidence="3">The sequence shown here is derived from an EMBL/GenBank/DDBJ whole genome shotgun (WGS) entry which is preliminary data.</text>
</comment>
<feature type="transmembrane region" description="Helical" evidence="2">
    <location>
        <begin position="55"/>
        <end position="74"/>
    </location>
</feature>
<dbReference type="InterPro" id="IPR011701">
    <property type="entry name" value="MFS"/>
</dbReference>
<accession>A0ABW6T164</accession>
<dbReference type="InterPro" id="IPR036259">
    <property type="entry name" value="MFS_trans_sf"/>
</dbReference>
<protein>
    <submittedName>
        <fullName evidence="3">MFS transporter</fullName>
    </submittedName>
</protein>
<keyword evidence="4" id="KW-1185">Reference proteome</keyword>
<dbReference type="RefSeq" id="WP_387417214.1">
    <property type="nucleotide sequence ID" value="NZ_JBIASD010000038.1"/>
</dbReference>
<organism evidence="3 4">
    <name type="scientific">Microtetraspora malaysiensis</name>
    <dbReference type="NCBI Taxonomy" id="161358"/>
    <lineage>
        <taxon>Bacteria</taxon>
        <taxon>Bacillati</taxon>
        <taxon>Actinomycetota</taxon>
        <taxon>Actinomycetes</taxon>
        <taxon>Streptosporangiales</taxon>
        <taxon>Streptosporangiaceae</taxon>
        <taxon>Microtetraspora</taxon>
    </lineage>
</organism>